<dbReference type="EMBL" id="VSRR010038968">
    <property type="protein sequence ID" value="MPC74460.1"/>
    <property type="molecule type" value="Genomic_DNA"/>
</dbReference>
<evidence type="ECO:0000313" key="2">
    <source>
        <dbReference type="Proteomes" id="UP000324222"/>
    </source>
</evidence>
<reference evidence="1 2" key="1">
    <citation type="submission" date="2019-05" db="EMBL/GenBank/DDBJ databases">
        <title>Another draft genome of Portunus trituberculatus and its Hox gene families provides insights of decapod evolution.</title>
        <authorList>
            <person name="Jeong J.-H."/>
            <person name="Song I."/>
            <person name="Kim S."/>
            <person name="Choi T."/>
            <person name="Kim D."/>
            <person name="Ryu S."/>
            <person name="Kim W."/>
        </authorList>
    </citation>
    <scope>NUCLEOTIDE SEQUENCE [LARGE SCALE GENOMIC DNA]</scope>
    <source>
        <tissue evidence="1">Muscle</tissue>
    </source>
</reference>
<organism evidence="1 2">
    <name type="scientific">Portunus trituberculatus</name>
    <name type="common">Swimming crab</name>
    <name type="synonym">Neptunus trituberculatus</name>
    <dbReference type="NCBI Taxonomy" id="210409"/>
    <lineage>
        <taxon>Eukaryota</taxon>
        <taxon>Metazoa</taxon>
        <taxon>Ecdysozoa</taxon>
        <taxon>Arthropoda</taxon>
        <taxon>Crustacea</taxon>
        <taxon>Multicrustacea</taxon>
        <taxon>Malacostraca</taxon>
        <taxon>Eumalacostraca</taxon>
        <taxon>Eucarida</taxon>
        <taxon>Decapoda</taxon>
        <taxon>Pleocyemata</taxon>
        <taxon>Brachyura</taxon>
        <taxon>Eubrachyura</taxon>
        <taxon>Portunoidea</taxon>
        <taxon>Portunidae</taxon>
        <taxon>Portuninae</taxon>
        <taxon>Portunus</taxon>
    </lineage>
</organism>
<proteinExistence type="predicted"/>
<comment type="caution">
    <text evidence="1">The sequence shown here is derived from an EMBL/GenBank/DDBJ whole genome shotgun (WGS) entry which is preliminary data.</text>
</comment>
<accession>A0A5B7HPU3</accession>
<keyword evidence="2" id="KW-1185">Reference proteome</keyword>
<name>A0A5B7HPU3_PORTR</name>
<protein>
    <submittedName>
        <fullName evidence="1">Uncharacterized protein</fullName>
    </submittedName>
</protein>
<evidence type="ECO:0000313" key="1">
    <source>
        <dbReference type="EMBL" id="MPC74460.1"/>
    </source>
</evidence>
<gene>
    <name evidence="1" type="ORF">E2C01_068819</name>
</gene>
<dbReference type="Proteomes" id="UP000324222">
    <property type="component" value="Unassembled WGS sequence"/>
</dbReference>
<sequence>MYHRYASQ</sequence>